<reference evidence="2 3" key="1">
    <citation type="journal article" date="2020" name="Biotechnol. Biofuels">
        <title>New insights from the biogas microbiome by comprehensive genome-resolved metagenomics of nearly 1600 species originating from multiple anaerobic digesters.</title>
        <authorList>
            <person name="Campanaro S."/>
            <person name="Treu L."/>
            <person name="Rodriguez-R L.M."/>
            <person name="Kovalovszki A."/>
            <person name="Ziels R.M."/>
            <person name="Maus I."/>
            <person name="Zhu X."/>
            <person name="Kougias P.G."/>
            <person name="Basile A."/>
            <person name="Luo G."/>
            <person name="Schluter A."/>
            <person name="Konstantinidis K.T."/>
            <person name="Angelidaki I."/>
        </authorList>
    </citation>
    <scope>NUCLEOTIDE SEQUENCE [LARGE SCALE GENOMIC DNA]</scope>
    <source>
        <strain evidence="2">AS06rmzACSIP_421</strain>
    </source>
</reference>
<evidence type="ECO:0008006" key="4">
    <source>
        <dbReference type="Google" id="ProtNLM"/>
    </source>
</evidence>
<gene>
    <name evidence="2" type="ORF">GX618_03235</name>
</gene>
<evidence type="ECO:0000313" key="3">
    <source>
        <dbReference type="Proteomes" id="UP000554004"/>
    </source>
</evidence>
<keyword evidence="1" id="KW-1133">Transmembrane helix</keyword>
<name>A0A847EU60_9BACT</name>
<evidence type="ECO:0000256" key="1">
    <source>
        <dbReference type="SAM" id="Phobius"/>
    </source>
</evidence>
<keyword evidence="1" id="KW-0472">Membrane</keyword>
<protein>
    <recommendedName>
        <fullName evidence="4">PilN domain-containing protein</fullName>
    </recommendedName>
</protein>
<sequence>MLKTKDQKKSINFLQPLGDSDGVIQTSFSWLTTVGKWMLMVVEVVVLGAFGYRLVMDGKNNDLTDQINDQVKTLENETWKKSSIKYQNLQSVLGDIDTAKENQDLNSKLISEVINGIPLTLDLQSISVNSGKVSLSIKTSDFKALRNYEDTLKNNSSYSEVKVNIKLEGTEYQVSINFVALKETK</sequence>
<organism evidence="2 3">
    <name type="scientific">Candidatus Dojkabacteria bacterium</name>
    <dbReference type="NCBI Taxonomy" id="2099670"/>
    <lineage>
        <taxon>Bacteria</taxon>
        <taxon>Candidatus Dojkabacteria</taxon>
    </lineage>
</organism>
<evidence type="ECO:0000313" key="2">
    <source>
        <dbReference type="EMBL" id="NLE31262.1"/>
    </source>
</evidence>
<dbReference type="EMBL" id="JAAZAL010000114">
    <property type="protein sequence ID" value="NLE31262.1"/>
    <property type="molecule type" value="Genomic_DNA"/>
</dbReference>
<keyword evidence="1" id="KW-0812">Transmembrane</keyword>
<comment type="caution">
    <text evidence="2">The sequence shown here is derived from an EMBL/GenBank/DDBJ whole genome shotgun (WGS) entry which is preliminary data.</text>
</comment>
<proteinExistence type="predicted"/>
<dbReference type="AlphaFoldDB" id="A0A847EU60"/>
<feature type="transmembrane region" description="Helical" evidence="1">
    <location>
        <begin position="37"/>
        <end position="55"/>
    </location>
</feature>
<accession>A0A847EU60</accession>
<dbReference type="Proteomes" id="UP000554004">
    <property type="component" value="Unassembled WGS sequence"/>
</dbReference>